<organism evidence="8 9">
    <name type="scientific">Malassezia arunalokei</name>
    <dbReference type="NCBI Taxonomy" id="1514897"/>
    <lineage>
        <taxon>Eukaryota</taxon>
        <taxon>Fungi</taxon>
        <taxon>Dikarya</taxon>
        <taxon>Basidiomycota</taxon>
        <taxon>Ustilaginomycotina</taxon>
        <taxon>Malasseziomycetes</taxon>
        <taxon>Malasseziales</taxon>
        <taxon>Malasseziaceae</taxon>
        <taxon>Malassezia</taxon>
    </lineage>
</organism>
<protein>
    <recommendedName>
        <fullName evidence="10">RNA helicase</fullName>
    </recommendedName>
</protein>
<accession>A0AAJ6CKV1</accession>
<evidence type="ECO:0000313" key="8">
    <source>
        <dbReference type="EMBL" id="WFD16316.1"/>
    </source>
</evidence>
<keyword evidence="4" id="KW-0067">ATP-binding</keyword>
<evidence type="ECO:0000313" key="9">
    <source>
        <dbReference type="Proteomes" id="UP001217582"/>
    </source>
</evidence>
<feature type="domain" description="DEAD-box RNA helicase Q" evidence="7">
    <location>
        <begin position="32"/>
        <end position="62"/>
    </location>
</feature>
<dbReference type="Pfam" id="PF00270">
    <property type="entry name" value="DEAD"/>
    <property type="match status" value="1"/>
</dbReference>
<keyword evidence="1" id="KW-0547">Nucleotide-binding</keyword>
<dbReference type="PANTHER" id="PTHR47963">
    <property type="entry name" value="DEAD-BOX ATP-DEPENDENT RNA HELICASE 47, MITOCHONDRIAL"/>
    <property type="match status" value="1"/>
</dbReference>
<gene>
    <name evidence="8" type="ORF">MARU1_002350</name>
</gene>
<evidence type="ECO:0000256" key="5">
    <source>
        <dbReference type="PROSITE-ProRule" id="PRU00552"/>
    </source>
</evidence>
<evidence type="ECO:0000256" key="4">
    <source>
        <dbReference type="ARBA" id="ARBA00022840"/>
    </source>
</evidence>
<sequence length="561" mass="61543">MAWHGGSRIGLFARRIWPARICMRTIETHAKDPFEALGLPSNLCQQLHAALPHITAPTPVQAALIPAMLSPRDIILRAHTGSGKSFAVLLSLLARPRLLFKDRSAATPGTSALVLVPSNELAYQYMRWARELMPAELGAHMDAVIQCLVRGDAGFPSIEAQSERLRRTPPHILVGTPARIEECLALGPQGAHLLGVYTWRTLVLDEADALLRLPGRFPSAKQRWKHLVHPSPGLHVLDTIMRARATYSGGERILSAGLERHAPLHGGDKRPPEPIRRTQYRGAEKTTELARPMERAKDDVPLQLVCTSATANAVLRHFFGARTGWLRTNTRETRHTAQWIDMTGMSGRLSAVDAPKAGVMPREISHVCLVVNDVHGVPQWSHLASLPKKEQRRDARMPEVASDAAPLLPEHVVDTLLLESLAYVYASEGVRHGLALIPARWSVRRVHDELASLGVPVRIVTPGEAPASPDEEVLYLLQSTSARGLDLPGLSHVFLVGIHAVQDAIHYTHVAGRVARIHASGPRPPGQVVTLLRAHAPSEHKMARMYARVGVEVSTMKPRTP</sequence>
<dbReference type="InterPro" id="IPR014014">
    <property type="entry name" value="RNA_helicase_DEAD_Q_motif"/>
</dbReference>
<dbReference type="PROSITE" id="PS51192">
    <property type="entry name" value="HELICASE_ATP_BIND_1"/>
    <property type="match status" value="1"/>
</dbReference>
<dbReference type="GO" id="GO:0003724">
    <property type="term" value="F:RNA helicase activity"/>
    <property type="evidence" value="ECO:0007669"/>
    <property type="project" value="UniProtKB-EC"/>
</dbReference>
<dbReference type="GO" id="GO:0005524">
    <property type="term" value="F:ATP binding"/>
    <property type="evidence" value="ECO:0007669"/>
    <property type="project" value="UniProtKB-KW"/>
</dbReference>
<dbReference type="InterPro" id="IPR050547">
    <property type="entry name" value="DEAD_box_RNA_helicases"/>
</dbReference>
<dbReference type="AlphaFoldDB" id="A0AAJ6CKV1"/>
<keyword evidence="9" id="KW-1185">Reference proteome</keyword>
<evidence type="ECO:0000256" key="3">
    <source>
        <dbReference type="ARBA" id="ARBA00022806"/>
    </source>
</evidence>
<dbReference type="InterPro" id="IPR011545">
    <property type="entry name" value="DEAD/DEAH_box_helicase_dom"/>
</dbReference>
<evidence type="ECO:0000256" key="2">
    <source>
        <dbReference type="ARBA" id="ARBA00022801"/>
    </source>
</evidence>
<keyword evidence="2" id="KW-0378">Hydrolase</keyword>
<evidence type="ECO:0000259" key="7">
    <source>
        <dbReference type="PROSITE" id="PS51195"/>
    </source>
</evidence>
<reference evidence="8 9" key="1">
    <citation type="submission" date="2023-03" db="EMBL/GenBank/DDBJ databases">
        <title>Mating type loci evolution in Malassezia.</title>
        <authorList>
            <person name="Coelho M.A."/>
        </authorList>
    </citation>
    <scope>NUCLEOTIDE SEQUENCE [LARGE SCALE GENOMIC DNA]</scope>
    <source>
        <strain evidence="8 9">CBS 13387</strain>
    </source>
</reference>
<evidence type="ECO:0000259" key="6">
    <source>
        <dbReference type="PROSITE" id="PS51192"/>
    </source>
</evidence>
<dbReference type="Proteomes" id="UP001217582">
    <property type="component" value="Chromosome 4"/>
</dbReference>
<evidence type="ECO:0008006" key="10">
    <source>
        <dbReference type="Google" id="ProtNLM"/>
    </source>
</evidence>
<dbReference type="EMBL" id="CP119919">
    <property type="protein sequence ID" value="WFD16316.1"/>
    <property type="molecule type" value="Genomic_DNA"/>
</dbReference>
<dbReference type="Gene3D" id="3.40.50.300">
    <property type="entry name" value="P-loop containing nucleotide triphosphate hydrolases"/>
    <property type="match status" value="2"/>
</dbReference>
<dbReference type="GO" id="GO:0016787">
    <property type="term" value="F:hydrolase activity"/>
    <property type="evidence" value="ECO:0007669"/>
    <property type="project" value="UniProtKB-KW"/>
</dbReference>
<dbReference type="InterPro" id="IPR027417">
    <property type="entry name" value="P-loop_NTPase"/>
</dbReference>
<dbReference type="InterPro" id="IPR014001">
    <property type="entry name" value="Helicase_ATP-bd"/>
</dbReference>
<dbReference type="GO" id="GO:0003723">
    <property type="term" value="F:RNA binding"/>
    <property type="evidence" value="ECO:0007669"/>
    <property type="project" value="TreeGrafter"/>
</dbReference>
<feature type="domain" description="Helicase ATP-binding" evidence="6">
    <location>
        <begin position="65"/>
        <end position="329"/>
    </location>
</feature>
<proteinExistence type="predicted"/>
<dbReference type="PANTHER" id="PTHR47963:SF3">
    <property type="entry name" value="DEAD-BOX ATP-DEPENDENT RNA HELICASE 47, MITOCHONDRIAL"/>
    <property type="match status" value="1"/>
</dbReference>
<feature type="short sequence motif" description="Q motif" evidence="5">
    <location>
        <begin position="32"/>
        <end position="62"/>
    </location>
</feature>
<dbReference type="PROSITE" id="PS51195">
    <property type="entry name" value="Q_MOTIF"/>
    <property type="match status" value="1"/>
</dbReference>
<keyword evidence="3" id="KW-0347">Helicase</keyword>
<evidence type="ECO:0000256" key="1">
    <source>
        <dbReference type="ARBA" id="ARBA00022741"/>
    </source>
</evidence>
<dbReference type="SMART" id="SM00487">
    <property type="entry name" value="DEXDc"/>
    <property type="match status" value="1"/>
</dbReference>
<name>A0AAJ6CKV1_9BASI</name>
<dbReference type="SUPFAM" id="SSF52540">
    <property type="entry name" value="P-loop containing nucleoside triphosphate hydrolases"/>
    <property type="match status" value="2"/>
</dbReference>